<evidence type="ECO:0008006" key="5">
    <source>
        <dbReference type="Google" id="ProtNLM"/>
    </source>
</evidence>
<evidence type="ECO:0000313" key="4">
    <source>
        <dbReference type="Proteomes" id="UP000245283"/>
    </source>
</evidence>
<keyword evidence="4" id="KW-1185">Reference proteome</keyword>
<keyword evidence="2" id="KW-0472">Membrane</keyword>
<dbReference type="EMBL" id="QETB01000003">
    <property type="protein sequence ID" value="PWF26471.1"/>
    <property type="molecule type" value="Genomic_DNA"/>
</dbReference>
<feature type="transmembrane region" description="Helical" evidence="2">
    <location>
        <begin position="102"/>
        <end position="128"/>
    </location>
</feature>
<evidence type="ECO:0000256" key="1">
    <source>
        <dbReference type="SAM" id="MobiDB-lite"/>
    </source>
</evidence>
<feature type="compositionally biased region" description="Low complexity" evidence="1">
    <location>
        <begin position="9"/>
        <end position="21"/>
    </location>
</feature>
<feature type="transmembrane region" description="Helical" evidence="2">
    <location>
        <begin position="134"/>
        <end position="156"/>
    </location>
</feature>
<reference evidence="4" key="1">
    <citation type="submission" date="2018-05" db="EMBL/GenBank/DDBJ databases">
        <authorList>
            <person name="Li Y."/>
        </authorList>
    </citation>
    <scope>NUCLEOTIDE SEQUENCE [LARGE SCALE GENOMIC DNA]</scope>
    <source>
        <strain evidence="4">sk1b4</strain>
    </source>
</reference>
<feature type="compositionally biased region" description="Low complexity" evidence="1">
    <location>
        <begin position="36"/>
        <end position="57"/>
    </location>
</feature>
<gene>
    <name evidence="3" type="ORF">DD236_06325</name>
</gene>
<name>A0A2V1K809_9ACTO</name>
<dbReference type="Proteomes" id="UP000245283">
    <property type="component" value="Unassembled WGS sequence"/>
</dbReference>
<proteinExistence type="predicted"/>
<feature type="region of interest" description="Disordered" evidence="1">
    <location>
        <begin position="1"/>
        <end position="57"/>
    </location>
</feature>
<organism evidence="3 4">
    <name type="scientific">Ancrocorticia populi</name>
    <dbReference type="NCBI Taxonomy" id="2175228"/>
    <lineage>
        <taxon>Bacteria</taxon>
        <taxon>Bacillati</taxon>
        <taxon>Actinomycetota</taxon>
        <taxon>Actinomycetes</taxon>
        <taxon>Actinomycetales</taxon>
        <taxon>Actinomycetaceae</taxon>
        <taxon>Ancrocorticia</taxon>
    </lineage>
</organism>
<protein>
    <recommendedName>
        <fullName evidence="5">DUF4282 domain-containing protein</fullName>
    </recommendedName>
</protein>
<keyword evidence="2" id="KW-1133">Transmembrane helix</keyword>
<accession>A0A2V1K809</accession>
<evidence type="ECO:0000313" key="3">
    <source>
        <dbReference type="EMBL" id="PWF26471.1"/>
    </source>
</evidence>
<evidence type="ECO:0000256" key="2">
    <source>
        <dbReference type="SAM" id="Phobius"/>
    </source>
</evidence>
<sequence length="175" mass="18752">MTQPNSPENQPDNQQGFQNQQSAPSAYSAPGTAQFGQQPYGQPQGYPQQAYGQPQGYPQQAAYGQPAYGQPYGYQAPSQTSGLGAFFSLDFSQKFGSKIAKLVMIFAFIVAGAIAVAALFSLITVLSYDYASGMQIFSGIFVFVRDVVFALFILGITRVILETTVKDEGDESAAA</sequence>
<keyword evidence="2" id="KW-0812">Transmembrane</keyword>
<dbReference type="AlphaFoldDB" id="A0A2V1K809"/>
<comment type="caution">
    <text evidence="3">The sequence shown here is derived from an EMBL/GenBank/DDBJ whole genome shotgun (WGS) entry which is preliminary data.</text>
</comment>